<dbReference type="Pfam" id="PF00072">
    <property type="entry name" value="Response_reg"/>
    <property type="match status" value="1"/>
</dbReference>
<dbReference type="PANTHER" id="PTHR45138:SF9">
    <property type="entry name" value="DIGUANYLATE CYCLASE DGCM-RELATED"/>
    <property type="match status" value="1"/>
</dbReference>
<dbReference type="AlphaFoldDB" id="A0A085K7P1"/>
<evidence type="ECO:0000259" key="4">
    <source>
        <dbReference type="PROSITE" id="PS50110"/>
    </source>
</evidence>
<reference evidence="6 9" key="1">
    <citation type="submission" date="2017-04" db="EMBL/GenBank/DDBJ databases">
        <title>Characterization, genome and methylation analysis of a phthalic acid esters degrading strain Sphingobium yanoikuyae SHJ.</title>
        <authorList>
            <person name="Feng L."/>
        </authorList>
    </citation>
    <scope>NUCLEOTIDE SEQUENCE [LARGE SCALE GENOMIC DNA]</scope>
    <source>
        <strain evidence="6 9">SHJ</strain>
    </source>
</reference>
<feature type="domain" description="Response regulatory" evidence="4">
    <location>
        <begin position="5"/>
        <end position="120"/>
    </location>
</feature>
<accession>A0A085K7P1</accession>
<feature type="modified residue" description="4-aspartylphosphate" evidence="3">
    <location>
        <position position="53"/>
    </location>
</feature>
<keyword evidence="3" id="KW-0597">Phosphoprotein</keyword>
<sequence length="314" mass="34476">MSKATILIVDDEISNIEIMNAVLEDDYEICFATSGQQALDIARTVQPDLILLDVLMPGIDGFEVCRQIKADIMLVDIPIIFTTGLGDTEDEMRGLSLGAIDYVTKPIQPAILRARVGNHVELKRLRDQLATLAVTDALTGLSNRRHMERSLQAESARLTRTGEWMSVIMLDIDFFKQFNDTYGHPAGDRCIAMVGAALTRAVKRATDLPARYGGEEFACILPGADPQGAELVAQEIRLQIQSLNIPHAQSQVSPFITVSIGVASARCHADLPAELWMAEADRQLYASKQRGRDCITTTQFDAQTCHGYSLAANE</sequence>
<dbReference type="PANTHER" id="PTHR45138">
    <property type="entry name" value="REGULATORY COMPONENTS OF SENSORY TRANSDUCTION SYSTEM"/>
    <property type="match status" value="1"/>
</dbReference>
<dbReference type="SUPFAM" id="SSF52172">
    <property type="entry name" value="CheY-like"/>
    <property type="match status" value="1"/>
</dbReference>
<reference evidence="8 11" key="3">
    <citation type="submission" date="2019-12" db="EMBL/GenBank/DDBJ databases">
        <title>Functional and genomic insights into the Sphingobium yanoikuyae YC-JY1, a bacterium efficiently degrading bisphenol A.</title>
        <authorList>
            <person name="Jia Y."/>
            <person name="Li X."/>
            <person name="Wang J."/>
            <person name="Eltoukhy A."/>
            <person name="Lamraoui I."/>
            <person name="Yan Y."/>
        </authorList>
    </citation>
    <scope>NUCLEOTIDE SEQUENCE [LARGE SCALE GENOMIC DNA]</scope>
    <source>
        <strain evidence="8 11">YC-JY1</strain>
    </source>
</reference>
<dbReference type="Proteomes" id="UP000280708">
    <property type="component" value="Chromosome"/>
</dbReference>
<dbReference type="InterPro" id="IPR043128">
    <property type="entry name" value="Rev_trsase/Diguanyl_cyclase"/>
</dbReference>
<dbReference type="Pfam" id="PF00990">
    <property type="entry name" value="GGDEF"/>
    <property type="match status" value="1"/>
</dbReference>
<name>A0A085K7P1_SPHYA</name>
<dbReference type="GO" id="GO:0000160">
    <property type="term" value="P:phosphorelay signal transduction system"/>
    <property type="evidence" value="ECO:0007669"/>
    <property type="project" value="InterPro"/>
</dbReference>
<dbReference type="NCBIfam" id="TIGR00254">
    <property type="entry name" value="GGDEF"/>
    <property type="match status" value="1"/>
</dbReference>
<dbReference type="Proteomes" id="UP000464086">
    <property type="component" value="Chromosome"/>
</dbReference>
<dbReference type="GO" id="GO:0005886">
    <property type="term" value="C:plasma membrane"/>
    <property type="evidence" value="ECO:0007669"/>
    <property type="project" value="TreeGrafter"/>
</dbReference>
<dbReference type="SUPFAM" id="SSF55073">
    <property type="entry name" value="Nucleotide cyclase"/>
    <property type="match status" value="1"/>
</dbReference>
<evidence type="ECO:0000313" key="7">
    <source>
        <dbReference type="EMBL" id="AYO78380.1"/>
    </source>
</evidence>
<dbReference type="PROSITE" id="PS50110">
    <property type="entry name" value="RESPONSE_REGULATORY"/>
    <property type="match status" value="1"/>
</dbReference>
<dbReference type="GO" id="GO:0043709">
    <property type="term" value="P:cell adhesion involved in single-species biofilm formation"/>
    <property type="evidence" value="ECO:0007669"/>
    <property type="project" value="TreeGrafter"/>
</dbReference>
<proteinExistence type="predicted"/>
<dbReference type="Proteomes" id="UP000037029">
    <property type="component" value="Chromosome"/>
</dbReference>
<reference evidence="7 10" key="2">
    <citation type="submission" date="2018-10" db="EMBL/GenBank/DDBJ databases">
        <title>Characterization and genome analysis of a novel bacterium Sphingobium yanoikuyae SJTF8 capable of degrading PAHs.</title>
        <authorList>
            <person name="Yin C."/>
            <person name="Xiong W."/>
            <person name="Liang R."/>
        </authorList>
    </citation>
    <scope>NUCLEOTIDE SEQUENCE [LARGE SCALE GENOMIC DNA]</scope>
    <source>
        <strain evidence="7 10">SJTF8</strain>
    </source>
</reference>
<protein>
    <recommendedName>
        <fullName evidence="1">diguanylate cyclase</fullName>
        <ecNumber evidence="1">2.7.7.65</ecNumber>
    </recommendedName>
</protein>
<dbReference type="RefSeq" id="WP_037507622.1">
    <property type="nucleotide sequence ID" value="NZ_CAIGKD010000010.1"/>
</dbReference>
<gene>
    <name evidence="6" type="ORF">BV87_08545</name>
    <name evidence="7" type="ORF">EBF16_16705</name>
    <name evidence="8" type="ORF">GS397_15885</name>
</gene>
<comment type="catalytic activity">
    <reaction evidence="2">
        <text>2 GTP = 3',3'-c-di-GMP + 2 diphosphate</text>
        <dbReference type="Rhea" id="RHEA:24898"/>
        <dbReference type="ChEBI" id="CHEBI:33019"/>
        <dbReference type="ChEBI" id="CHEBI:37565"/>
        <dbReference type="ChEBI" id="CHEBI:58805"/>
        <dbReference type="EC" id="2.7.7.65"/>
    </reaction>
</comment>
<dbReference type="InterPro" id="IPR029787">
    <property type="entry name" value="Nucleotide_cyclase"/>
</dbReference>
<dbReference type="Gene3D" id="3.30.70.270">
    <property type="match status" value="1"/>
</dbReference>
<dbReference type="EC" id="2.7.7.65" evidence="1"/>
<evidence type="ECO:0000313" key="9">
    <source>
        <dbReference type="Proteomes" id="UP000037029"/>
    </source>
</evidence>
<dbReference type="EMBL" id="CP033230">
    <property type="protein sequence ID" value="AYO78380.1"/>
    <property type="molecule type" value="Genomic_DNA"/>
</dbReference>
<dbReference type="InterPro" id="IPR000160">
    <property type="entry name" value="GGDEF_dom"/>
</dbReference>
<evidence type="ECO:0000313" key="8">
    <source>
        <dbReference type="EMBL" id="QHD68377.1"/>
    </source>
</evidence>
<dbReference type="PROSITE" id="PS50887">
    <property type="entry name" value="GGDEF"/>
    <property type="match status" value="1"/>
</dbReference>
<organism evidence="8 11">
    <name type="scientific">Sphingobium yanoikuyae</name>
    <name type="common">Sphingomonas yanoikuyae</name>
    <dbReference type="NCBI Taxonomy" id="13690"/>
    <lineage>
        <taxon>Bacteria</taxon>
        <taxon>Pseudomonadati</taxon>
        <taxon>Pseudomonadota</taxon>
        <taxon>Alphaproteobacteria</taxon>
        <taxon>Sphingomonadales</taxon>
        <taxon>Sphingomonadaceae</taxon>
        <taxon>Sphingobium</taxon>
    </lineage>
</organism>
<dbReference type="InterPro" id="IPR011006">
    <property type="entry name" value="CheY-like_superfamily"/>
</dbReference>
<evidence type="ECO:0000313" key="10">
    <source>
        <dbReference type="Proteomes" id="UP000280708"/>
    </source>
</evidence>
<dbReference type="InterPro" id="IPR001789">
    <property type="entry name" value="Sig_transdc_resp-reg_receiver"/>
</dbReference>
<dbReference type="GO" id="GO:0052621">
    <property type="term" value="F:diguanylate cyclase activity"/>
    <property type="evidence" value="ECO:0007669"/>
    <property type="project" value="UniProtKB-EC"/>
</dbReference>
<dbReference type="FunFam" id="3.30.70.270:FF:000001">
    <property type="entry name" value="Diguanylate cyclase domain protein"/>
    <property type="match status" value="1"/>
</dbReference>
<evidence type="ECO:0000313" key="6">
    <source>
        <dbReference type="EMBL" id="ATP18443.1"/>
    </source>
</evidence>
<evidence type="ECO:0000256" key="3">
    <source>
        <dbReference type="PROSITE-ProRule" id="PRU00169"/>
    </source>
</evidence>
<dbReference type="EMBL" id="CP047218">
    <property type="protein sequence ID" value="QHD68377.1"/>
    <property type="molecule type" value="Genomic_DNA"/>
</dbReference>
<dbReference type="SMART" id="SM00267">
    <property type="entry name" value="GGDEF"/>
    <property type="match status" value="1"/>
</dbReference>
<dbReference type="EMBL" id="CP020925">
    <property type="protein sequence ID" value="ATP18443.1"/>
    <property type="molecule type" value="Genomic_DNA"/>
</dbReference>
<evidence type="ECO:0000256" key="2">
    <source>
        <dbReference type="ARBA" id="ARBA00034247"/>
    </source>
</evidence>
<feature type="domain" description="GGDEF" evidence="5">
    <location>
        <begin position="163"/>
        <end position="300"/>
    </location>
</feature>
<evidence type="ECO:0000313" key="11">
    <source>
        <dbReference type="Proteomes" id="UP000464086"/>
    </source>
</evidence>
<dbReference type="CDD" id="cd01949">
    <property type="entry name" value="GGDEF"/>
    <property type="match status" value="1"/>
</dbReference>
<evidence type="ECO:0000256" key="1">
    <source>
        <dbReference type="ARBA" id="ARBA00012528"/>
    </source>
</evidence>
<dbReference type="GO" id="GO:1902201">
    <property type="term" value="P:negative regulation of bacterial-type flagellum-dependent cell motility"/>
    <property type="evidence" value="ECO:0007669"/>
    <property type="project" value="TreeGrafter"/>
</dbReference>
<evidence type="ECO:0000259" key="5">
    <source>
        <dbReference type="PROSITE" id="PS50887"/>
    </source>
</evidence>
<dbReference type="SMART" id="SM00448">
    <property type="entry name" value="REC"/>
    <property type="match status" value="1"/>
</dbReference>
<dbReference type="InterPro" id="IPR050469">
    <property type="entry name" value="Diguanylate_Cyclase"/>
</dbReference>
<dbReference type="Gene3D" id="3.40.50.2300">
    <property type="match status" value="1"/>
</dbReference>